<dbReference type="Pfam" id="PF13408">
    <property type="entry name" value="Zn_ribbon_recom"/>
    <property type="match status" value="1"/>
</dbReference>
<proteinExistence type="predicted"/>
<dbReference type="Pfam" id="PF07508">
    <property type="entry name" value="Recombinase"/>
    <property type="match status" value="1"/>
</dbReference>
<evidence type="ECO:0000256" key="1">
    <source>
        <dbReference type="SAM" id="Coils"/>
    </source>
</evidence>
<dbReference type="InterPro" id="IPR050639">
    <property type="entry name" value="SSR_resolvase"/>
</dbReference>
<evidence type="ECO:0000313" key="5">
    <source>
        <dbReference type="Proteomes" id="UP000253034"/>
    </source>
</evidence>
<dbReference type="OrthoDB" id="9769353at2"/>
<dbReference type="Gene3D" id="3.40.50.1390">
    <property type="entry name" value="Resolvase, N-terminal catalytic domain"/>
    <property type="match status" value="1"/>
</dbReference>
<organism evidence="4 5">
    <name type="scientific">Anaerobacterium chartisolvens</name>
    <dbReference type="NCBI Taxonomy" id="1297424"/>
    <lineage>
        <taxon>Bacteria</taxon>
        <taxon>Bacillati</taxon>
        <taxon>Bacillota</taxon>
        <taxon>Clostridia</taxon>
        <taxon>Eubacteriales</taxon>
        <taxon>Oscillospiraceae</taxon>
        <taxon>Anaerobacterium</taxon>
    </lineage>
</organism>
<evidence type="ECO:0000259" key="2">
    <source>
        <dbReference type="PROSITE" id="PS51736"/>
    </source>
</evidence>
<dbReference type="InterPro" id="IPR025827">
    <property type="entry name" value="Zn_ribbon_recom_dom"/>
</dbReference>
<dbReference type="EMBL" id="QPJT01000048">
    <property type="protein sequence ID" value="RCX07874.1"/>
    <property type="molecule type" value="Genomic_DNA"/>
</dbReference>
<dbReference type="Pfam" id="PF00239">
    <property type="entry name" value="Resolvase"/>
    <property type="match status" value="1"/>
</dbReference>
<reference evidence="4 5" key="1">
    <citation type="submission" date="2018-07" db="EMBL/GenBank/DDBJ databases">
        <title>Genomic Encyclopedia of Type Strains, Phase IV (KMG-IV): sequencing the most valuable type-strain genomes for metagenomic binning, comparative biology and taxonomic classification.</title>
        <authorList>
            <person name="Goeker M."/>
        </authorList>
    </citation>
    <scope>NUCLEOTIDE SEQUENCE [LARGE SCALE GENOMIC DNA]</scope>
    <source>
        <strain evidence="4 5">DSM 27016</strain>
    </source>
</reference>
<name>A0A369AKA9_9FIRM</name>
<dbReference type="RefSeq" id="WP_114300361.1">
    <property type="nucleotide sequence ID" value="NZ_QPJT01000048.1"/>
</dbReference>
<gene>
    <name evidence="4" type="ORF">DFR58_1488</name>
</gene>
<keyword evidence="1" id="KW-0175">Coiled coil</keyword>
<dbReference type="GO" id="GO:0003677">
    <property type="term" value="F:DNA binding"/>
    <property type="evidence" value="ECO:0007669"/>
    <property type="project" value="InterPro"/>
</dbReference>
<evidence type="ECO:0000313" key="4">
    <source>
        <dbReference type="EMBL" id="RCX07874.1"/>
    </source>
</evidence>
<feature type="domain" description="Recombinase" evidence="3">
    <location>
        <begin position="162"/>
        <end position="289"/>
    </location>
</feature>
<feature type="domain" description="Resolvase/invertase-type recombinase catalytic" evidence="2">
    <location>
        <begin position="11"/>
        <end position="156"/>
    </location>
</feature>
<dbReference type="SUPFAM" id="SSF53041">
    <property type="entry name" value="Resolvase-like"/>
    <property type="match status" value="1"/>
</dbReference>
<dbReference type="InterPro" id="IPR036162">
    <property type="entry name" value="Resolvase-like_N_sf"/>
</dbReference>
<dbReference type="CDD" id="cd00338">
    <property type="entry name" value="Ser_Recombinase"/>
    <property type="match status" value="1"/>
</dbReference>
<accession>A0A369AKA9</accession>
<dbReference type="InterPro" id="IPR011109">
    <property type="entry name" value="DNA_bind_recombinase_dom"/>
</dbReference>
<keyword evidence="5" id="KW-1185">Reference proteome</keyword>
<dbReference type="Gene3D" id="3.90.1750.20">
    <property type="entry name" value="Putative Large Serine Recombinase, Chain B, Domain 2"/>
    <property type="match status" value="1"/>
</dbReference>
<dbReference type="PANTHER" id="PTHR30461">
    <property type="entry name" value="DNA-INVERTASE FROM LAMBDOID PROPHAGE"/>
    <property type="match status" value="1"/>
</dbReference>
<dbReference type="PANTHER" id="PTHR30461:SF23">
    <property type="entry name" value="DNA RECOMBINASE-RELATED"/>
    <property type="match status" value="1"/>
</dbReference>
<dbReference type="AlphaFoldDB" id="A0A369AKA9"/>
<dbReference type="InterPro" id="IPR006119">
    <property type="entry name" value="Resolv_N"/>
</dbReference>
<evidence type="ECO:0000259" key="3">
    <source>
        <dbReference type="PROSITE" id="PS51737"/>
    </source>
</evidence>
<dbReference type="Proteomes" id="UP000253034">
    <property type="component" value="Unassembled WGS sequence"/>
</dbReference>
<dbReference type="SMART" id="SM00857">
    <property type="entry name" value="Resolvase"/>
    <property type="match status" value="1"/>
</dbReference>
<dbReference type="InterPro" id="IPR038109">
    <property type="entry name" value="DNA_bind_recomb_sf"/>
</dbReference>
<protein>
    <submittedName>
        <fullName evidence="4">DNA invertase Pin-like site-specific DNA recombinase</fullName>
    </submittedName>
</protein>
<feature type="coiled-coil region" evidence="1">
    <location>
        <begin position="421"/>
        <end position="448"/>
    </location>
</feature>
<sequence length="514" mass="58871">MAKKVQASKPKVAAYCRVSTDKEDQLMSLSAQQSFFEEYAKSNNFELVPLYADEGISGTKLKNRRAFNRMMKDAEEGLFERVYVKDISRFARNAVDFLNSIRKLKAMGIKCQFITSNLSTEDGEFTLGILALMAQEESANLSKRVKFGKERNAKAGKIPNIVYGYDKTIGELFELKINKSEASVVKRIYNMYLNQGYGANKIAWILNKEGLKTKRNCRWSQNAISRILQNELYIGRVINAKEYVEDFLTGIRKKNSEESWFVTERPELAIITQEEFDKAQKLLGERKDAFKAKSERQSCKYPFSTLIKCGCCGYSFRRISRTYVNEYNRWACSGRNANGADFCSNHTLVDERELLDSIREYMASIILNKDKLLQRTISEFKRKYDPGCYEKDEQAVTAELNRLKKAKSKQTQMFEVDAITIEELKERTEELNAAISKCEKELAVLKGNTSAYDRIGDTVKKYCGSIDRLLSAETFDNAMLKRIIDKIVVSTDGEIKVYLKLFADLDIEGSMESL</sequence>
<dbReference type="PROSITE" id="PS51737">
    <property type="entry name" value="RECOMBINASE_DNA_BIND"/>
    <property type="match status" value="1"/>
</dbReference>
<dbReference type="PROSITE" id="PS51736">
    <property type="entry name" value="RECOMBINASES_3"/>
    <property type="match status" value="1"/>
</dbReference>
<dbReference type="GO" id="GO:0000150">
    <property type="term" value="F:DNA strand exchange activity"/>
    <property type="evidence" value="ECO:0007669"/>
    <property type="project" value="InterPro"/>
</dbReference>
<comment type="caution">
    <text evidence="4">The sequence shown here is derived from an EMBL/GenBank/DDBJ whole genome shotgun (WGS) entry which is preliminary data.</text>
</comment>